<sequence>MANTLNKLIEKIINERNEVIKFDYDLFNNCEEFSRSPFGTVRKATWNNMTVVLKSLNINTNDIDGINANDIVVNETFIDAFVNETVNEDIQPSNSLRPKRQRNLSFLKKIFSSSDNIIKDAQTHKDDLTAGSSQSVLKKMFSSDNFTKDTQTHKVGVTVEFSQSDEKFSTIINAEHVKEILSWINPSSHDDYELKLILRGSDRKDGFKKSTFYNKCKDKDNTVIVLKVEKTGEILGGYNPLKWERIIGRKYKETDASFIFSLKINEQSSSKLSRVKNKDVAICCMEDFRPSFGYLDLYMSNKNEKVWGCSKANYEKEIKIGGEFLIEDYEVFQYSRIHQPNSNGDTSKNEAINEDPMIDEDNNDNKALGEDIPPLIRKGIISEFSGLLGFNINNIIGAGPYFKFYCTNFCDEAHSYFHLYKGFL</sequence>
<proteinExistence type="predicted"/>
<keyword evidence="4" id="KW-1185">Reference proteome</keyword>
<dbReference type="OrthoDB" id="2439862at2759"/>
<organism evidence="3 4">
    <name type="scientific">Racocetra fulgida</name>
    <dbReference type="NCBI Taxonomy" id="60492"/>
    <lineage>
        <taxon>Eukaryota</taxon>
        <taxon>Fungi</taxon>
        <taxon>Fungi incertae sedis</taxon>
        <taxon>Mucoromycota</taxon>
        <taxon>Glomeromycotina</taxon>
        <taxon>Glomeromycetes</taxon>
        <taxon>Diversisporales</taxon>
        <taxon>Gigasporaceae</taxon>
        <taxon>Racocetra</taxon>
    </lineage>
</organism>
<dbReference type="Proteomes" id="UP000789396">
    <property type="component" value="Unassembled WGS sequence"/>
</dbReference>
<feature type="region of interest" description="Disordered" evidence="1">
    <location>
        <begin position="342"/>
        <end position="364"/>
    </location>
</feature>
<dbReference type="AlphaFoldDB" id="A0A9N8ZP29"/>
<dbReference type="PROSITE" id="PS51886">
    <property type="entry name" value="TLDC"/>
    <property type="match status" value="1"/>
</dbReference>
<evidence type="ECO:0000313" key="3">
    <source>
        <dbReference type="EMBL" id="CAG8502161.1"/>
    </source>
</evidence>
<dbReference type="EMBL" id="CAJVPZ010001894">
    <property type="protein sequence ID" value="CAG8502161.1"/>
    <property type="molecule type" value="Genomic_DNA"/>
</dbReference>
<evidence type="ECO:0000256" key="1">
    <source>
        <dbReference type="SAM" id="MobiDB-lite"/>
    </source>
</evidence>
<feature type="compositionally biased region" description="Acidic residues" evidence="1">
    <location>
        <begin position="352"/>
        <end position="362"/>
    </location>
</feature>
<feature type="domain" description="TLDc" evidence="2">
    <location>
        <begin position="170"/>
        <end position="335"/>
    </location>
</feature>
<gene>
    <name evidence="3" type="ORF">RFULGI_LOCUS2490</name>
</gene>
<dbReference type="InterPro" id="IPR006571">
    <property type="entry name" value="TLDc_dom"/>
</dbReference>
<dbReference type="Pfam" id="PF07534">
    <property type="entry name" value="TLD"/>
    <property type="match status" value="1"/>
</dbReference>
<evidence type="ECO:0000259" key="2">
    <source>
        <dbReference type="PROSITE" id="PS51886"/>
    </source>
</evidence>
<protein>
    <submittedName>
        <fullName evidence="3">15138_t:CDS:1</fullName>
    </submittedName>
</protein>
<reference evidence="3" key="1">
    <citation type="submission" date="2021-06" db="EMBL/GenBank/DDBJ databases">
        <authorList>
            <person name="Kallberg Y."/>
            <person name="Tangrot J."/>
            <person name="Rosling A."/>
        </authorList>
    </citation>
    <scope>NUCLEOTIDE SEQUENCE</scope>
    <source>
        <strain evidence="3">IN212</strain>
    </source>
</reference>
<comment type="caution">
    <text evidence="3">The sequence shown here is derived from an EMBL/GenBank/DDBJ whole genome shotgun (WGS) entry which is preliminary data.</text>
</comment>
<accession>A0A9N8ZP29</accession>
<name>A0A9N8ZP29_9GLOM</name>
<evidence type="ECO:0000313" key="4">
    <source>
        <dbReference type="Proteomes" id="UP000789396"/>
    </source>
</evidence>